<feature type="compositionally biased region" description="Basic and acidic residues" evidence="1">
    <location>
        <begin position="158"/>
        <end position="168"/>
    </location>
</feature>
<feature type="compositionally biased region" description="Polar residues" evidence="1">
    <location>
        <begin position="428"/>
        <end position="438"/>
    </location>
</feature>
<feature type="compositionally biased region" description="Pro residues" evidence="1">
    <location>
        <begin position="547"/>
        <end position="556"/>
    </location>
</feature>
<protein>
    <submittedName>
        <fullName evidence="2">Uncharacterized protein</fullName>
    </submittedName>
</protein>
<gene>
    <name evidence="2" type="ORF">D9615_006140</name>
</gene>
<keyword evidence="3" id="KW-1185">Reference proteome</keyword>
<evidence type="ECO:0000256" key="1">
    <source>
        <dbReference type="SAM" id="MobiDB-lite"/>
    </source>
</evidence>
<feature type="compositionally biased region" description="Low complexity" evidence="1">
    <location>
        <begin position="200"/>
        <end position="222"/>
    </location>
</feature>
<feature type="region of interest" description="Disordered" evidence="1">
    <location>
        <begin position="141"/>
        <end position="222"/>
    </location>
</feature>
<feature type="region of interest" description="Disordered" evidence="1">
    <location>
        <begin position="241"/>
        <end position="296"/>
    </location>
</feature>
<feature type="compositionally biased region" description="Low complexity" evidence="1">
    <location>
        <begin position="254"/>
        <end position="273"/>
    </location>
</feature>
<comment type="caution">
    <text evidence="2">The sequence shown here is derived from an EMBL/GenBank/DDBJ whole genome shotgun (WGS) entry which is preliminary data.</text>
</comment>
<feature type="compositionally biased region" description="Polar residues" evidence="1">
    <location>
        <begin position="283"/>
        <end position="292"/>
    </location>
</feature>
<feature type="region of interest" description="Disordered" evidence="1">
    <location>
        <begin position="337"/>
        <end position="580"/>
    </location>
</feature>
<name>A0A8H5HBA1_9AGAR</name>
<organism evidence="2 3">
    <name type="scientific">Tricholomella constricta</name>
    <dbReference type="NCBI Taxonomy" id="117010"/>
    <lineage>
        <taxon>Eukaryota</taxon>
        <taxon>Fungi</taxon>
        <taxon>Dikarya</taxon>
        <taxon>Basidiomycota</taxon>
        <taxon>Agaricomycotina</taxon>
        <taxon>Agaricomycetes</taxon>
        <taxon>Agaricomycetidae</taxon>
        <taxon>Agaricales</taxon>
        <taxon>Tricholomatineae</taxon>
        <taxon>Lyophyllaceae</taxon>
        <taxon>Tricholomella</taxon>
    </lineage>
</organism>
<proteinExistence type="predicted"/>
<evidence type="ECO:0000313" key="2">
    <source>
        <dbReference type="EMBL" id="KAF5380157.1"/>
    </source>
</evidence>
<reference evidence="2 3" key="1">
    <citation type="journal article" date="2020" name="ISME J.">
        <title>Uncovering the hidden diversity of litter-decomposition mechanisms in mushroom-forming fungi.</title>
        <authorList>
            <person name="Floudas D."/>
            <person name="Bentzer J."/>
            <person name="Ahren D."/>
            <person name="Johansson T."/>
            <person name="Persson P."/>
            <person name="Tunlid A."/>
        </authorList>
    </citation>
    <scope>NUCLEOTIDE SEQUENCE [LARGE SCALE GENOMIC DNA]</scope>
    <source>
        <strain evidence="2 3">CBS 661.87</strain>
    </source>
</reference>
<dbReference type="OrthoDB" id="3255291at2759"/>
<dbReference type="AlphaFoldDB" id="A0A8H5HBA1"/>
<feature type="compositionally biased region" description="Polar residues" evidence="1">
    <location>
        <begin position="527"/>
        <end position="544"/>
    </location>
</feature>
<evidence type="ECO:0000313" key="3">
    <source>
        <dbReference type="Proteomes" id="UP000565441"/>
    </source>
</evidence>
<accession>A0A8H5HBA1</accession>
<feature type="compositionally biased region" description="Basic and acidic residues" evidence="1">
    <location>
        <begin position="185"/>
        <end position="199"/>
    </location>
</feature>
<feature type="compositionally biased region" description="Polar residues" evidence="1">
    <location>
        <begin position="388"/>
        <end position="400"/>
    </location>
</feature>
<sequence length="684" mass="75454">MATQYSHQSHYPQGWAPPYQGAAPPMPAGVIANAQQWQMGSWQFNPAYNVQRYPAPHIQWMPGRAWGQPFGQLQQQQQQQVANFNPYKKVIKPPSAEYLATRLTDNGLDLHNMVPISNPYGDEEDENVPKTPWIWNPATLSNDAPSVSAQRAAIAADVSDRSQNRHSSEPPMPDSSLMATPRPRHATDPDDWSSHRRDVTSSSSSSSTVHSAASSQTNLSSSTLADQEGFTAYRELKPTFSPKIIRTPNHYHSRSSSSSTSSSREQSQGSVDSLSGRMDRMNTSDVSSSSHNPAALTRHSSMPAIYSNPNQQVPSISGATLVDEPASILSPLIIPAITPRPSSTRTLGRGSTYPDINAQPALGTIAENPPPTEQTPRRKSSQRKSPSDICTRSASPSRGSFRNPPSHRTDSYPRSASPSRDASRQRSGSQHTLSNTHAQEAPPRSSIQQHTPPDAYPARQPPSPQGTTRRPIDIYAAPSPAPRRSQSYSQHSTSTSVRYASPARRPPSRESSPPHATNPHYTPPRDANTNPGASTSNHSSSYTYPHNPLPEPPRQYTPPRAANHPAPPTSPRTYEEPRPDPIKLVNKYTPMPPPPGAMKRWRRVGYWNRRGDHCTKEGYIVYAPPDKTYPDDLKDYPEDGVGYENGFGHIGLFDPKRPELPESLPRHGQPPVRPYNEFVKFELC</sequence>
<dbReference type="EMBL" id="JAACJP010000014">
    <property type="protein sequence ID" value="KAF5380157.1"/>
    <property type="molecule type" value="Genomic_DNA"/>
</dbReference>
<dbReference type="Proteomes" id="UP000565441">
    <property type="component" value="Unassembled WGS sequence"/>
</dbReference>
<feature type="compositionally biased region" description="Low complexity" evidence="1">
    <location>
        <begin position="485"/>
        <end position="514"/>
    </location>
</feature>